<keyword evidence="4" id="KW-1185">Reference proteome</keyword>
<organism evidence="3 4">
    <name type="scientific">Cotesia congregata</name>
    <name type="common">Parasitoid wasp</name>
    <name type="synonym">Apanteles congregatus</name>
    <dbReference type="NCBI Taxonomy" id="51543"/>
    <lineage>
        <taxon>Eukaryota</taxon>
        <taxon>Metazoa</taxon>
        <taxon>Ecdysozoa</taxon>
        <taxon>Arthropoda</taxon>
        <taxon>Hexapoda</taxon>
        <taxon>Insecta</taxon>
        <taxon>Pterygota</taxon>
        <taxon>Neoptera</taxon>
        <taxon>Endopterygota</taxon>
        <taxon>Hymenoptera</taxon>
        <taxon>Apocrita</taxon>
        <taxon>Ichneumonoidea</taxon>
        <taxon>Braconidae</taxon>
        <taxon>Microgastrinae</taxon>
        <taxon>Cotesia</taxon>
    </lineage>
</organism>
<feature type="region of interest" description="Disordered" evidence="2">
    <location>
        <begin position="289"/>
        <end position="339"/>
    </location>
</feature>
<feature type="compositionally biased region" description="Polar residues" evidence="2">
    <location>
        <begin position="210"/>
        <end position="226"/>
    </location>
</feature>
<comment type="caution">
    <text evidence="3">The sequence shown here is derived from an EMBL/GenBank/DDBJ whole genome shotgun (WGS) entry which is preliminary data.</text>
</comment>
<evidence type="ECO:0000256" key="2">
    <source>
        <dbReference type="SAM" id="MobiDB-lite"/>
    </source>
</evidence>
<feature type="coiled-coil region" evidence="1">
    <location>
        <begin position="30"/>
        <end position="89"/>
    </location>
</feature>
<feature type="compositionally biased region" description="Basic and acidic residues" evidence="2">
    <location>
        <begin position="314"/>
        <end position="323"/>
    </location>
</feature>
<proteinExistence type="predicted"/>
<dbReference type="EMBL" id="CAJNRD030001121">
    <property type="protein sequence ID" value="CAG5096712.1"/>
    <property type="molecule type" value="Genomic_DNA"/>
</dbReference>
<reference evidence="3" key="1">
    <citation type="submission" date="2021-04" db="EMBL/GenBank/DDBJ databases">
        <authorList>
            <person name="Chebbi M.A.C M."/>
        </authorList>
    </citation>
    <scope>NUCLEOTIDE SEQUENCE</scope>
</reference>
<feature type="region of interest" description="Disordered" evidence="2">
    <location>
        <begin position="199"/>
        <end position="245"/>
    </location>
</feature>
<accession>A0A8J2MMW2</accession>
<evidence type="ECO:0000256" key="1">
    <source>
        <dbReference type="SAM" id="Coils"/>
    </source>
</evidence>
<evidence type="ECO:0000313" key="4">
    <source>
        <dbReference type="Proteomes" id="UP000786811"/>
    </source>
</evidence>
<dbReference type="OrthoDB" id="1938039at2759"/>
<feature type="compositionally biased region" description="Basic and acidic residues" evidence="2">
    <location>
        <begin position="199"/>
        <end position="208"/>
    </location>
</feature>
<keyword evidence="1" id="KW-0175">Coiled coil</keyword>
<gene>
    <name evidence="3" type="ORF">HICCMSTLAB_LOCUS8347</name>
</gene>
<sequence length="400" mass="45937">VTIIMDDDIDIYGDLENFDEKRDENCSSTISELKLETKKLENHTQELKKKIKNLEATNNTLKINLSSLLKTAKNEIVRKDRIIAELRQQLNNKTFRRNSSEQFKFNKPNDLNVKSQSQNKFDEINVKQEPICKINEPVHDNSIILTFVPNKKFEENDNFVPTVFGQRLKKKLREEEETAKLENIQLKRLTLKSIIQEEKKSDKGDKENQLLISSSNNQGGQNLYKTSSKRSNETDSSINLDKRIKLEEDNNEDNKIQEKNLLEQNTKKNISIMNTDVSCKNGVIEPILNKKHGPLDSSNNESKTIDSSTNRTLDQMRKDKKDSSNSSKKNINSRPLDNPLELFNKKNTVTVTSFSSSTKKIIIPRRRKAAHLTDSSTSMTIVVSQNNINDIVNKQKIKSS</sequence>
<dbReference type="AlphaFoldDB" id="A0A8J2MMW2"/>
<protein>
    <submittedName>
        <fullName evidence="3">Uncharacterized protein</fullName>
    </submittedName>
</protein>
<dbReference type="Proteomes" id="UP000786811">
    <property type="component" value="Unassembled WGS sequence"/>
</dbReference>
<name>A0A8J2MMW2_COTCN</name>
<feature type="compositionally biased region" description="Low complexity" evidence="2">
    <location>
        <begin position="324"/>
        <end position="333"/>
    </location>
</feature>
<feature type="compositionally biased region" description="Polar residues" evidence="2">
    <location>
        <begin position="296"/>
        <end position="313"/>
    </location>
</feature>
<evidence type="ECO:0000313" key="3">
    <source>
        <dbReference type="EMBL" id="CAG5096712.1"/>
    </source>
</evidence>
<feature type="non-terminal residue" evidence="3">
    <location>
        <position position="1"/>
    </location>
</feature>